<dbReference type="PANTHER" id="PTHR30531">
    <property type="entry name" value="FLAGELLAR BIOSYNTHETIC PROTEIN FLHB"/>
    <property type="match status" value="1"/>
</dbReference>
<proteinExistence type="predicted"/>
<dbReference type="Pfam" id="PF01312">
    <property type="entry name" value="Bac_export_2"/>
    <property type="match status" value="1"/>
</dbReference>
<dbReference type="Gene3D" id="3.40.1690.10">
    <property type="entry name" value="secretion proteins EscU"/>
    <property type="match status" value="1"/>
</dbReference>
<dbReference type="EMBL" id="JACOPL010000005">
    <property type="protein sequence ID" value="MBC5725123.1"/>
    <property type="molecule type" value="Genomic_DNA"/>
</dbReference>
<protein>
    <submittedName>
        <fullName evidence="2">EscU/YscU/HrcU family type III secretion system export apparatus switch protein</fullName>
    </submittedName>
</protein>
<dbReference type="InterPro" id="IPR029025">
    <property type="entry name" value="T3SS_substrate_exporter_C"/>
</dbReference>
<dbReference type="Proteomes" id="UP000606499">
    <property type="component" value="Unassembled WGS sequence"/>
</dbReference>
<evidence type="ECO:0000313" key="3">
    <source>
        <dbReference type="Proteomes" id="UP000606499"/>
    </source>
</evidence>
<accession>A0A923LTQ4</accession>
<dbReference type="InterPro" id="IPR006135">
    <property type="entry name" value="T3SS_substrate_exporter"/>
</dbReference>
<gene>
    <name evidence="2" type="ORF">H8S45_06585</name>
</gene>
<dbReference type="PANTHER" id="PTHR30531:SF12">
    <property type="entry name" value="FLAGELLAR BIOSYNTHETIC PROTEIN FLHB"/>
    <property type="match status" value="1"/>
</dbReference>
<evidence type="ECO:0000256" key="1">
    <source>
        <dbReference type="SAM" id="MobiDB-lite"/>
    </source>
</evidence>
<dbReference type="GO" id="GO:0009306">
    <property type="term" value="P:protein secretion"/>
    <property type="evidence" value="ECO:0007669"/>
    <property type="project" value="InterPro"/>
</dbReference>
<organism evidence="2 3">
    <name type="scientific">Agathobaculum faecis</name>
    <dbReference type="NCBI Taxonomy" id="2763013"/>
    <lineage>
        <taxon>Bacteria</taxon>
        <taxon>Bacillati</taxon>
        <taxon>Bacillota</taxon>
        <taxon>Clostridia</taxon>
        <taxon>Eubacteriales</taxon>
        <taxon>Butyricicoccaceae</taxon>
        <taxon>Agathobaculum</taxon>
    </lineage>
</organism>
<dbReference type="SUPFAM" id="SSF160544">
    <property type="entry name" value="EscU C-terminal domain-like"/>
    <property type="match status" value="1"/>
</dbReference>
<keyword evidence="3" id="KW-1185">Reference proteome</keyword>
<name>A0A923LTQ4_9FIRM</name>
<comment type="caution">
    <text evidence="2">The sequence shown here is derived from an EMBL/GenBank/DDBJ whole genome shotgun (WGS) entry which is preliminary data.</text>
</comment>
<evidence type="ECO:0000313" key="2">
    <source>
        <dbReference type="EMBL" id="MBC5725123.1"/>
    </source>
</evidence>
<dbReference type="GO" id="GO:0005886">
    <property type="term" value="C:plasma membrane"/>
    <property type="evidence" value="ECO:0007669"/>
    <property type="project" value="TreeGrafter"/>
</dbReference>
<dbReference type="AlphaFoldDB" id="A0A923LTQ4"/>
<dbReference type="RefSeq" id="WP_054327121.1">
    <property type="nucleotide sequence ID" value="NZ_JACOPL010000005.1"/>
</dbReference>
<reference evidence="2" key="1">
    <citation type="submission" date="2020-08" db="EMBL/GenBank/DDBJ databases">
        <title>Genome public.</title>
        <authorList>
            <person name="Liu C."/>
            <person name="Sun Q."/>
        </authorList>
    </citation>
    <scope>NUCLEOTIDE SEQUENCE</scope>
    <source>
        <strain evidence="2">NSJ-28</strain>
    </source>
</reference>
<feature type="region of interest" description="Disordered" evidence="1">
    <location>
        <begin position="88"/>
        <end position="107"/>
    </location>
</feature>
<sequence length="107" mass="11555">MSQYDQSRKAVALQYENGAPAPVVVASGMGYLAERMVEIASENGVPVYEDSSLATMLSQLALGQAIPESLYQFIVDIYVYFLHFDPEAPEKPRVPATNTGPSKGGDV</sequence>